<sequence>MPKAPNHSSSNDSGLFYRLIFWSRCSFFAREMFLLHKRRRAETEDFSLLYLFVLQLFPNMKHFFPDMTHHLKPSFLALHHHQQRRRMKSMYWVYITEDGGAGITIGFSADMDKTFLELSIHGRNLFYLRPFSVPFDALAHKHLLEDLSLKTISRFIRNHREETKQCCDRLLFNY</sequence>
<name>A0A449I6T6_9BACE</name>
<organism evidence="1 2">
    <name type="scientific">Prevotella heparinolytica</name>
    <dbReference type="NCBI Taxonomy" id="28113"/>
    <lineage>
        <taxon>Bacteria</taxon>
        <taxon>Pseudomonadati</taxon>
        <taxon>Bacteroidota</taxon>
        <taxon>Bacteroidia</taxon>
        <taxon>Bacteroidales</taxon>
        <taxon>Bacteroidaceae</taxon>
        <taxon>Bacteroides</taxon>
    </lineage>
</organism>
<dbReference type="Proteomes" id="UP000396835">
    <property type="component" value="Unassembled WGS sequence"/>
</dbReference>
<gene>
    <name evidence="1" type="ORF">NCTC7812_02728</name>
</gene>
<protein>
    <submittedName>
        <fullName evidence="1">Uncharacterized protein</fullName>
    </submittedName>
</protein>
<evidence type="ECO:0000313" key="1">
    <source>
        <dbReference type="EMBL" id="VFB15143.1"/>
    </source>
</evidence>
<proteinExistence type="predicted"/>
<reference evidence="1 2" key="1">
    <citation type="submission" date="2019-02" db="EMBL/GenBank/DDBJ databases">
        <authorList>
            <consortium name="Pathogen Informatics"/>
        </authorList>
    </citation>
    <scope>NUCLEOTIDE SEQUENCE [LARGE SCALE GENOMIC DNA]</scope>
    <source>
        <strain evidence="1 2">3012STDY7078512</strain>
    </source>
</reference>
<evidence type="ECO:0000313" key="2">
    <source>
        <dbReference type="Proteomes" id="UP000396835"/>
    </source>
</evidence>
<accession>A0A449I6T6</accession>
<dbReference type="EMBL" id="CAACYH010000007">
    <property type="protein sequence ID" value="VFB15143.1"/>
    <property type="molecule type" value="Genomic_DNA"/>
</dbReference>
<dbReference type="AlphaFoldDB" id="A0A449I6T6"/>